<evidence type="ECO:0000256" key="4">
    <source>
        <dbReference type="ARBA" id="ARBA00022481"/>
    </source>
</evidence>
<dbReference type="EMBL" id="CP073345">
    <property type="protein sequence ID" value="UTW05610.1"/>
    <property type="molecule type" value="Genomic_DNA"/>
</dbReference>
<dbReference type="SUPFAM" id="SSF54523">
    <property type="entry name" value="Pili subunits"/>
    <property type="match status" value="1"/>
</dbReference>
<geneLocation type="plasmid" evidence="13 14">
    <name>unnamed</name>
</geneLocation>
<keyword evidence="4" id="KW-0488">Methylation</keyword>
<sequence length="160" mass="17206">MKIRTWVAGSSVTAQGFTLLEMILVLLIATFMVGIVGPRLINLMPGVELKSFTQRYTAVLRQAGSRAIAQGETVSVTYDQQASAIVASDKGEVLVLPEEITLSSSAEGLTQSPFHSPDNRESIQFYADGGSNGATIKISSANGSYRVHINWLNSRVSIDD</sequence>
<dbReference type="InterPro" id="IPR022346">
    <property type="entry name" value="T2SS_GspH"/>
</dbReference>
<evidence type="ECO:0000256" key="1">
    <source>
        <dbReference type="ARBA" id="ARBA00004377"/>
    </source>
</evidence>
<feature type="domain" description="General secretion pathway GspH" evidence="12">
    <location>
        <begin position="54"/>
        <end position="151"/>
    </location>
</feature>
<evidence type="ECO:0000256" key="8">
    <source>
        <dbReference type="ARBA" id="ARBA00023136"/>
    </source>
</evidence>
<evidence type="ECO:0000313" key="14">
    <source>
        <dbReference type="Proteomes" id="UP001059950"/>
    </source>
</evidence>
<proteinExistence type="inferred from homology"/>
<evidence type="ECO:0000256" key="9">
    <source>
        <dbReference type="ARBA" id="ARBA00025772"/>
    </source>
</evidence>
<evidence type="ECO:0000256" key="11">
    <source>
        <dbReference type="SAM" id="Phobius"/>
    </source>
</evidence>
<organism evidence="13 14">
    <name type="scientific">Amphritea atlantica</name>
    <dbReference type="NCBI Taxonomy" id="355243"/>
    <lineage>
        <taxon>Bacteria</taxon>
        <taxon>Pseudomonadati</taxon>
        <taxon>Pseudomonadota</taxon>
        <taxon>Gammaproteobacteria</taxon>
        <taxon>Oceanospirillales</taxon>
        <taxon>Oceanospirillaceae</taxon>
        <taxon>Amphritea</taxon>
    </lineage>
</organism>
<evidence type="ECO:0000256" key="10">
    <source>
        <dbReference type="ARBA" id="ARBA00030775"/>
    </source>
</evidence>
<keyword evidence="13" id="KW-0614">Plasmid</keyword>
<keyword evidence="7 11" id="KW-1133">Transmembrane helix</keyword>
<feature type="transmembrane region" description="Helical" evidence="11">
    <location>
        <begin position="20"/>
        <end position="41"/>
    </location>
</feature>
<comment type="subcellular location">
    <subcellularLocation>
        <location evidence="1">Cell inner membrane</location>
        <topology evidence="1">Single-pass membrane protein</topology>
    </subcellularLocation>
</comment>
<dbReference type="NCBIfam" id="TIGR02532">
    <property type="entry name" value="IV_pilin_GFxxxE"/>
    <property type="match status" value="1"/>
</dbReference>
<reference evidence="13" key="1">
    <citation type="submission" date="2021-04" db="EMBL/GenBank/DDBJ databases">
        <title>Oceanospirillales bacteria with DddD are important DMSP degraders in coastal seawater.</title>
        <authorList>
            <person name="Liu J."/>
        </authorList>
    </citation>
    <scope>NUCLEOTIDE SEQUENCE</scope>
    <source>
        <strain evidence="13">GY6</strain>
        <plasmid evidence="13">unnamed</plasmid>
    </source>
</reference>
<evidence type="ECO:0000259" key="12">
    <source>
        <dbReference type="Pfam" id="PF12019"/>
    </source>
</evidence>
<name>A0ABY5H019_9GAMM</name>
<keyword evidence="5" id="KW-0997">Cell inner membrane</keyword>
<evidence type="ECO:0000256" key="7">
    <source>
        <dbReference type="ARBA" id="ARBA00022989"/>
    </source>
</evidence>
<dbReference type="InterPro" id="IPR012902">
    <property type="entry name" value="N_methyl_site"/>
</dbReference>
<gene>
    <name evidence="13" type="ORF">KDX31_19635</name>
</gene>
<keyword evidence="14" id="KW-1185">Reference proteome</keyword>
<dbReference type="InterPro" id="IPR045584">
    <property type="entry name" value="Pilin-like"/>
</dbReference>
<comment type="similarity">
    <text evidence="9">Belongs to the GSP H family.</text>
</comment>
<accession>A0ABY5H019</accession>
<evidence type="ECO:0000256" key="2">
    <source>
        <dbReference type="ARBA" id="ARBA00021549"/>
    </source>
</evidence>
<dbReference type="PROSITE" id="PS00409">
    <property type="entry name" value="PROKAR_NTER_METHYL"/>
    <property type="match status" value="1"/>
</dbReference>
<dbReference type="Proteomes" id="UP001059950">
    <property type="component" value="Plasmid unnamed"/>
</dbReference>
<keyword evidence="3" id="KW-1003">Cell membrane</keyword>
<evidence type="ECO:0000256" key="3">
    <source>
        <dbReference type="ARBA" id="ARBA00022475"/>
    </source>
</evidence>
<dbReference type="Pfam" id="PF12019">
    <property type="entry name" value="GspH"/>
    <property type="match status" value="1"/>
</dbReference>
<evidence type="ECO:0000313" key="13">
    <source>
        <dbReference type="EMBL" id="UTW05610.1"/>
    </source>
</evidence>
<evidence type="ECO:0000256" key="5">
    <source>
        <dbReference type="ARBA" id="ARBA00022519"/>
    </source>
</evidence>
<evidence type="ECO:0000256" key="6">
    <source>
        <dbReference type="ARBA" id="ARBA00022692"/>
    </source>
</evidence>
<keyword evidence="6 11" id="KW-0812">Transmembrane</keyword>
<keyword evidence="8 11" id="KW-0472">Membrane</keyword>
<protein>
    <recommendedName>
        <fullName evidence="2">Type II secretion system protein H</fullName>
    </recommendedName>
    <alternativeName>
        <fullName evidence="10">General secretion pathway protein H</fullName>
    </alternativeName>
</protein>